<evidence type="ECO:0000256" key="4">
    <source>
        <dbReference type="ARBA" id="ARBA00023002"/>
    </source>
</evidence>
<dbReference type="Pfam" id="PF16912">
    <property type="entry name" value="Glu_dehyd_C"/>
    <property type="match status" value="1"/>
</dbReference>
<comment type="cofactor">
    <cofactor evidence="1">
        <name>Zn(2+)</name>
        <dbReference type="ChEBI" id="CHEBI:29105"/>
    </cofactor>
</comment>
<dbReference type="SUPFAM" id="SSF51735">
    <property type="entry name" value="NAD(P)-binding Rossmann-fold domains"/>
    <property type="match status" value="1"/>
</dbReference>
<name>A0A6J4NSQ6_9ACTN</name>
<feature type="region of interest" description="Disordered" evidence="5">
    <location>
        <begin position="117"/>
        <end position="171"/>
    </location>
</feature>
<feature type="domain" description="Glucose dehydrogenase C-terminal" evidence="6">
    <location>
        <begin position="37"/>
        <end position="112"/>
    </location>
</feature>
<dbReference type="GO" id="GO:0047936">
    <property type="term" value="F:glucose 1-dehydrogenase [NAD(P)+] activity"/>
    <property type="evidence" value="ECO:0007669"/>
    <property type="project" value="UniProtKB-EC"/>
</dbReference>
<dbReference type="RefSeq" id="WP_295658410.1">
    <property type="nucleotide sequence ID" value="NZ_CADCUP010000121.1"/>
</dbReference>
<organism evidence="7">
    <name type="scientific">uncultured Nocardioides sp</name>
    <dbReference type="NCBI Taxonomy" id="198441"/>
    <lineage>
        <taxon>Bacteria</taxon>
        <taxon>Bacillati</taxon>
        <taxon>Actinomycetota</taxon>
        <taxon>Actinomycetes</taxon>
        <taxon>Propionibacteriales</taxon>
        <taxon>Nocardioidaceae</taxon>
        <taxon>Nocardioides</taxon>
        <taxon>environmental samples</taxon>
    </lineage>
</organism>
<dbReference type="GO" id="GO:0046872">
    <property type="term" value="F:metal ion binding"/>
    <property type="evidence" value="ECO:0007669"/>
    <property type="project" value="UniProtKB-KW"/>
</dbReference>
<dbReference type="EMBL" id="CADCUP010000121">
    <property type="protein sequence ID" value="CAA9394073.1"/>
    <property type="molecule type" value="Genomic_DNA"/>
</dbReference>
<gene>
    <name evidence="7" type="ORF">AVDCRST_MAG06-1778</name>
</gene>
<dbReference type="Gene3D" id="3.40.50.720">
    <property type="entry name" value="NAD(P)-binding Rossmann-like Domain"/>
    <property type="match status" value="1"/>
</dbReference>
<reference evidence="7" key="1">
    <citation type="submission" date="2020-02" db="EMBL/GenBank/DDBJ databases">
        <authorList>
            <person name="Meier V. D."/>
        </authorList>
    </citation>
    <scope>NUCLEOTIDE SEQUENCE</scope>
    <source>
        <strain evidence="7">AVDCRST_MAG06</strain>
    </source>
</reference>
<evidence type="ECO:0000256" key="2">
    <source>
        <dbReference type="ARBA" id="ARBA00022723"/>
    </source>
</evidence>
<dbReference type="Gene3D" id="3.90.180.10">
    <property type="entry name" value="Medium-chain alcohol dehydrogenases, catalytic domain"/>
    <property type="match status" value="1"/>
</dbReference>
<evidence type="ECO:0000313" key="7">
    <source>
        <dbReference type="EMBL" id="CAA9394073.1"/>
    </source>
</evidence>
<evidence type="ECO:0000256" key="5">
    <source>
        <dbReference type="SAM" id="MobiDB-lite"/>
    </source>
</evidence>
<protein>
    <submittedName>
        <fullName evidence="7">Glucose 1-dehydrogenase</fullName>
        <ecNumber evidence="7">1.1.1.47</ecNumber>
    </submittedName>
</protein>
<feature type="compositionally biased region" description="Basic and acidic residues" evidence="5">
    <location>
        <begin position="129"/>
        <end position="139"/>
    </location>
</feature>
<dbReference type="InterPro" id="IPR031640">
    <property type="entry name" value="Glu_dehyd_C"/>
</dbReference>
<dbReference type="AlphaFoldDB" id="A0A6J4NSQ6"/>
<keyword evidence="3" id="KW-0862">Zinc</keyword>
<sequence length="171" mass="18188">MIGVYRRAHDVDFGYGSEQWTVETDYAVLVSADLGLCGVLTEPTSVVAKAWEQIERIGARAWFAPRSVLVTGAGPIGLLAAPLGVQRGLDVHVLDRVTDGTKPDLVRDLGATVRRPRGRGGCRLAAGGGEHRGPRDHRVTRPPSLPKDHRVSAGRAGRRVHAASPSTGSTT</sequence>
<proteinExistence type="predicted"/>
<evidence type="ECO:0000259" key="6">
    <source>
        <dbReference type="Pfam" id="PF16912"/>
    </source>
</evidence>
<evidence type="ECO:0000256" key="3">
    <source>
        <dbReference type="ARBA" id="ARBA00022833"/>
    </source>
</evidence>
<evidence type="ECO:0000256" key="1">
    <source>
        <dbReference type="ARBA" id="ARBA00001947"/>
    </source>
</evidence>
<keyword evidence="4 7" id="KW-0560">Oxidoreductase</keyword>
<accession>A0A6J4NSQ6</accession>
<keyword evidence="2" id="KW-0479">Metal-binding</keyword>
<dbReference type="EC" id="1.1.1.47" evidence="7"/>
<dbReference type="InterPro" id="IPR036291">
    <property type="entry name" value="NAD(P)-bd_dom_sf"/>
</dbReference>